<gene>
    <name evidence="1" type="ORF">U9M48_027986</name>
</gene>
<evidence type="ECO:0000313" key="2">
    <source>
        <dbReference type="Proteomes" id="UP001341281"/>
    </source>
</evidence>
<dbReference type="EMBL" id="CP144750">
    <property type="protein sequence ID" value="WVZ80516.1"/>
    <property type="molecule type" value="Genomic_DNA"/>
</dbReference>
<keyword evidence="2" id="KW-1185">Reference proteome</keyword>
<protein>
    <submittedName>
        <fullName evidence="1">Uncharacterized protein</fullName>
    </submittedName>
</protein>
<organism evidence="1 2">
    <name type="scientific">Paspalum notatum var. saurae</name>
    <dbReference type="NCBI Taxonomy" id="547442"/>
    <lineage>
        <taxon>Eukaryota</taxon>
        <taxon>Viridiplantae</taxon>
        <taxon>Streptophyta</taxon>
        <taxon>Embryophyta</taxon>
        <taxon>Tracheophyta</taxon>
        <taxon>Spermatophyta</taxon>
        <taxon>Magnoliopsida</taxon>
        <taxon>Liliopsida</taxon>
        <taxon>Poales</taxon>
        <taxon>Poaceae</taxon>
        <taxon>PACMAD clade</taxon>
        <taxon>Panicoideae</taxon>
        <taxon>Andropogonodae</taxon>
        <taxon>Paspaleae</taxon>
        <taxon>Paspalinae</taxon>
        <taxon>Paspalum</taxon>
    </lineage>
</organism>
<sequence length="63" mass="7518">FKMAMEKYGLSFHPERQDRFVYRAYFPWYKPPSGSGYCGYYVFEFLKINGSYRTNPEDAPLSL</sequence>
<dbReference type="Proteomes" id="UP001341281">
    <property type="component" value="Chromosome 06"/>
</dbReference>
<proteinExistence type="predicted"/>
<evidence type="ECO:0000313" key="1">
    <source>
        <dbReference type="EMBL" id="WVZ80516.1"/>
    </source>
</evidence>
<dbReference type="AlphaFoldDB" id="A0AAQ3X111"/>
<feature type="non-terminal residue" evidence="1">
    <location>
        <position position="1"/>
    </location>
</feature>
<name>A0AAQ3X111_PASNO</name>
<reference evidence="1 2" key="1">
    <citation type="submission" date="2024-02" db="EMBL/GenBank/DDBJ databases">
        <title>High-quality chromosome-scale genome assembly of Pensacola bahiagrass (Paspalum notatum Flugge var. saurae).</title>
        <authorList>
            <person name="Vega J.M."/>
            <person name="Podio M."/>
            <person name="Orjuela J."/>
            <person name="Siena L.A."/>
            <person name="Pessino S.C."/>
            <person name="Combes M.C."/>
            <person name="Mariac C."/>
            <person name="Albertini E."/>
            <person name="Pupilli F."/>
            <person name="Ortiz J.P.A."/>
            <person name="Leblanc O."/>
        </authorList>
    </citation>
    <scope>NUCLEOTIDE SEQUENCE [LARGE SCALE GENOMIC DNA]</scope>
    <source>
        <strain evidence="1">R1</strain>
        <tissue evidence="1">Leaf</tissue>
    </source>
</reference>
<accession>A0AAQ3X111</accession>